<keyword evidence="5" id="KW-1185">Reference proteome</keyword>
<dbReference type="Gene3D" id="3.40.50.1240">
    <property type="entry name" value="Phosphoglycerate mutase-like"/>
    <property type="match status" value="1"/>
</dbReference>
<name>K8ETZ9_9CHLO</name>
<evidence type="ECO:0000256" key="3">
    <source>
        <dbReference type="PIRSR" id="PIRSR613078-2"/>
    </source>
</evidence>
<dbReference type="InterPro" id="IPR029033">
    <property type="entry name" value="His_PPase_superfam"/>
</dbReference>
<sequence length="435" mass="48459">MMMMMSPRRRRWLLTKGTTSNGRKKSINASPLFSCVASLNDDNNNNNNNIKSIVKTKSVVFVRHGQSTWNERGIIQGSSDESVLTELGETQARRSYELLRSEKFDHCLRSPLQRAYRTAEVIWGEERNREKMDTIDDLREIDLYAFQGLDKNDKETIEKREFANAYAQWKTAPEKFEVSGHFPVVELWERGDKCWKEYIFPLVLDESKSIDSLLVVAHNAVNQSLLGNALGIGPEYFRRILQNNCGITKVELTTTSLGKDNSNELTLVKLNQTGGGNAPIKSNVDGKRYVVLVAAKHFGDKMNEAMGEINTIHTLLADVSFTRILSVCSASVDTNVECVLTKGLSALFKQKNLAECVKLETDASNESVQAAALESTGNILVVARDEKACRQILSGCLNIPTHVSERIKVMPGDGVTIVDVSKGFDKSAVNCVNFI</sequence>
<feature type="binding site" evidence="3">
    <location>
        <position position="114"/>
    </location>
    <ligand>
        <name>substrate</name>
    </ligand>
</feature>
<proteinExistence type="inferred from homology"/>
<dbReference type="SUPFAM" id="SSF53254">
    <property type="entry name" value="Phosphoglycerate mutase-like"/>
    <property type="match status" value="1"/>
</dbReference>
<reference evidence="4 5" key="1">
    <citation type="submission" date="2011-10" db="EMBL/GenBank/DDBJ databases">
        <authorList>
            <person name="Genoscope - CEA"/>
        </authorList>
    </citation>
    <scope>NUCLEOTIDE SEQUENCE [LARGE SCALE GENOMIC DNA]</scope>
    <source>
        <strain evidence="4 5">RCC 1105</strain>
    </source>
</reference>
<evidence type="ECO:0000256" key="2">
    <source>
        <dbReference type="PIRSR" id="PIRSR613078-1"/>
    </source>
</evidence>
<dbReference type="PANTHER" id="PTHR48100:SF10">
    <property type="entry name" value="2-CARBOXY-D-ARABINITOL-1-PHOSPHATASE-RELATED"/>
    <property type="match status" value="1"/>
</dbReference>
<comment type="similarity">
    <text evidence="1">Belongs to the phosphoglycerate mutase family.</text>
</comment>
<dbReference type="SMART" id="SM00855">
    <property type="entry name" value="PGAM"/>
    <property type="match status" value="1"/>
</dbReference>
<dbReference type="Proteomes" id="UP000198341">
    <property type="component" value="Chromosome 4"/>
</dbReference>
<dbReference type="eggNOG" id="KOG0235">
    <property type="taxonomic scope" value="Eukaryota"/>
</dbReference>
<dbReference type="InterPro" id="IPR013078">
    <property type="entry name" value="His_Pase_superF_clade-1"/>
</dbReference>
<feature type="binding site" evidence="3">
    <location>
        <position position="151"/>
    </location>
    <ligand>
        <name>substrate</name>
    </ligand>
</feature>
<dbReference type="PANTHER" id="PTHR48100">
    <property type="entry name" value="BROAD-SPECIFICITY PHOSPHATASE YOR283W-RELATED"/>
    <property type="match status" value="1"/>
</dbReference>
<feature type="binding site" evidence="3">
    <location>
        <begin position="63"/>
        <end position="70"/>
    </location>
    <ligand>
        <name>substrate</name>
    </ligand>
</feature>
<evidence type="ECO:0000313" key="4">
    <source>
        <dbReference type="EMBL" id="CCO15910.1"/>
    </source>
</evidence>
<evidence type="ECO:0000313" key="5">
    <source>
        <dbReference type="Proteomes" id="UP000198341"/>
    </source>
</evidence>
<feature type="active site" description="Tele-phosphohistidine intermediate" evidence="2">
    <location>
        <position position="64"/>
    </location>
</feature>
<dbReference type="CDD" id="cd07067">
    <property type="entry name" value="HP_PGM_like"/>
    <property type="match status" value="1"/>
</dbReference>
<evidence type="ECO:0000256" key="1">
    <source>
        <dbReference type="ARBA" id="ARBA00038362"/>
    </source>
</evidence>
<accession>K8ETZ9</accession>
<organism evidence="4 5">
    <name type="scientific">Bathycoccus prasinos</name>
    <dbReference type="NCBI Taxonomy" id="41875"/>
    <lineage>
        <taxon>Eukaryota</taxon>
        <taxon>Viridiplantae</taxon>
        <taxon>Chlorophyta</taxon>
        <taxon>Mamiellophyceae</taxon>
        <taxon>Mamiellales</taxon>
        <taxon>Bathycoccaceae</taxon>
        <taxon>Bathycoccus</taxon>
    </lineage>
</organism>
<protein>
    <submittedName>
        <fullName evidence="4">Phosphoglycerate mutase</fullName>
    </submittedName>
</protein>
<dbReference type="KEGG" id="bpg:Bathy04g03530"/>
<dbReference type="AlphaFoldDB" id="K8ETZ9"/>
<dbReference type="EMBL" id="FO082275">
    <property type="protein sequence ID" value="CCO15910.1"/>
    <property type="molecule type" value="Genomic_DNA"/>
</dbReference>
<dbReference type="Pfam" id="PF00300">
    <property type="entry name" value="His_Phos_1"/>
    <property type="match status" value="1"/>
</dbReference>
<gene>
    <name evidence="4" type="ORF">Bathy04g03530</name>
</gene>
<dbReference type="RefSeq" id="XP_007513385.1">
    <property type="nucleotide sequence ID" value="XM_007513323.1"/>
</dbReference>
<feature type="active site" description="Proton donor/acceptor" evidence="2">
    <location>
        <position position="140"/>
    </location>
</feature>
<dbReference type="GO" id="GO:0016791">
    <property type="term" value="F:phosphatase activity"/>
    <property type="evidence" value="ECO:0007669"/>
    <property type="project" value="TreeGrafter"/>
</dbReference>
<dbReference type="OrthoDB" id="354304at2759"/>
<dbReference type="GeneID" id="19016379"/>
<dbReference type="STRING" id="41875.K8ETZ9"/>
<dbReference type="InterPro" id="IPR050275">
    <property type="entry name" value="PGM_Phosphatase"/>
</dbReference>